<dbReference type="InterPro" id="IPR052712">
    <property type="entry name" value="Acid_resist_chaperone_HdeD"/>
</dbReference>
<dbReference type="Proteomes" id="UP000809081">
    <property type="component" value="Unassembled WGS sequence"/>
</dbReference>
<dbReference type="PANTHER" id="PTHR34989:SF1">
    <property type="entry name" value="PROTEIN HDED"/>
    <property type="match status" value="1"/>
</dbReference>
<keyword evidence="1" id="KW-0472">Membrane</keyword>
<gene>
    <name evidence="2" type="ORF">JOC31_001812</name>
</gene>
<protein>
    <submittedName>
        <fullName evidence="2">Uncharacterized membrane protein HdeD (DUF308 family)</fullName>
    </submittedName>
</protein>
<feature type="transmembrane region" description="Helical" evidence="1">
    <location>
        <begin position="7"/>
        <end position="25"/>
    </location>
</feature>
<sequence>MKWFPLTTGILVTFTGIYLFLHPAVVTATLAWLFALVMFISGISALVSYGKSQNKHILQLVQAVISIIFGLILLSSNTWALSNIAVTILAYWLLITAIVQFGHANRLQKLGFPNKPRLTIAITALIFALLLFSAPFFSAAVIGRFVAVIILIVGVSTISFFFRM</sequence>
<evidence type="ECO:0000313" key="3">
    <source>
        <dbReference type="Proteomes" id="UP000809081"/>
    </source>
</evidence>
<feature type="transmembrane region" description="Helical" evidence="1">
    <location>
        <begin position="80"/>
        <end position="99"/>
    </location>
</feature>
<proteinExistence type="predicted"/>
<keyword evidence="1" id="KW-0812">Transmembrane</keyword>
<evidence type="ECO:0000256" key="1">
    <source>
        <dbReference type="SAM" id="Phobius"/>
    </source>
</evidence>
<name>A0ABS2PNG3_9STRE</name>
<keyword evidence="3" id="KW-1185">Reference proteome</keyword>
<feature type="transmembrane region" description="Helical" evidence="1">
    <location>
        <begin position="31"/>
        <end position="50"/>
    </location>
</feature>
<comment type="caution">
    <text evidence="2">The sequence shown here is derived from an EMBL/GenBank/DDBJ whole genome shotgun (WGS) entry which is preliminary data.</text>
</comment>
<feature type="transmembrane region" description="Helical" evidence="1">
    <location>
        <begin position="120"/>
        <end position="139"/>
    </location>
</feature>
<evidence type="ECO:0000313" key="2">
    <source>
        <dbReference type="EMBL" id="MBM7636983.1"/>
    </source>
</evidence>
<dbReference type="RefSeq" id="WP_205017842.1">
    <property type="nucleotide sequence ID" value="NZ_JAFBEI010000047.1"/>
</dbReference>
<dbReference type="Pfam" id="PF03729">
    <property type="entry name" value="DUF308"/>
    <property type="match status" value="1"/>
</dbReference>
<keyword evidence="1" id="KW-1133">Transmembrane helix</keyword>
<dbReference type="PANTHER" id="PTHR34989">
    <property type="entry name" value="PROTEIN HDED"/>
    <property type="match status" value="1"/>
</dbReference>
<feature type="transmembrane region" description="Helical" evidence="1">
    <location>
        <begin position="57"/>
        <end position="74"/>
    </location>
</feature>
<dbReference type="InterPro" id="IPR005325">
    <property type="entry name" value="DUF308_memb"/>
</dbReference>
<reference evidence="2 3" key="1">
    <citation type="submission" date="2021-01" db="EMBL/GenBank/DDBJ databases">
        <title>Genomic Encyclopedia of Type Strains, Phase IV (KMG-IV): sequencing the most valuable type-strain genomes for metagenomic binning, comparative biology and taxonomic classification.</title>
        <authorList>
            <person name="Goeker M."/>
        </authorList>
    </citation>
    <scope>NUCLEOTIDE SEQUENCE [LARGE SCALE GENOMIC DNA]</scope>
    <source>
        <strain evidence="2 3">DSM 27513</strain>
    </source>
</reference>
<feature type="transmembrane region" description="Helical" evidence="1">
    <location>
        <begin position="145"/>
        <end position="162"/>
    </location>
</feature>
<organism evidence="2 3">
    <name type="scientific">Streptococcus saliviloxodontae</name>
    <dbReference type="NCBI Taxonomy" id="1349416"/>
    <lineage>
        <taxon>Bacteria</taxon>
        <taxon>Bacillati</taxon>
        <taxon>Bacillota</taxon>
        <taxon>Bacilli</taxon>
        <taxon>Lactobacillales</taxon>
        <taxon>Streptococcaceae</taxon>
        <taxon>Streptococcus</taxon>
    </lineage>
</organism>
<dbReference type="EMBL" id="JAFBEI010000047">
    <property type="protein sequence ID" value="MBM7636983.1"/>
    <property type="molecule type" value="Genomic_DNA"/>
</dbReference>
<accession>A0ABS2PNG3</accession>